<keyword evidence="2" id="KW-1185">Reference proteome</keyword>
<proteinExistence type="predicted"/>
<gene>
    <name evidence="1" type="ORF">WJX73_005615</name>
</gene>
<dbReference type="EMBL" id="JALJOQ010000089">
    <property type="protein sequence ID" value="KAK9799417.1"/>
    <property type="molecule type" value="Genomic_DNA"/>
</dbReference>
<name>A0AAW1P0F2_9CHLO</name>
<sequence length="160" mass="17003">MTAVQTPNGVACNLTKINLYDFVTSTRAADGSTFCNQAPTNKLETPAPANLPINPTTSSKFDLSTGPLVFNPATASGKRRKLLLQCGSQSAFAARLGFMGGKQSQYNPSIYFGIVKGTDGTTYFGTATDGTCLGPNYINVEQFLYSTQLSIADLCELAYS</sequence>
<evidence type="ECO:0000313" key="2">
    <source>
        <dbReference type="Proteomes" id="UP001465755"/>
    </source>
</evidence>
<dbReference type="Proteomes" id="UP001465755">
    <property type="component" value="Unassembled WGS sequence"/>
</dbReference>
<protein>
    <submittedName>
        <fullName evidence="1">Uncharacterized protein</fullName>
    </submittedName>
</protein>
<organism evidence="1 2">
    <name type="scientific">Symbiochloris irregularis</name>
    <dbReference type="NCBI Taxonomy" id="706552"/>
    <lineage>
        <taxon>Eukaryota</taxon>
        <taxon>Viridiplantae</taxon>
        <taxon>Chlorophyta</taxon>
        <taxon>core chlorophytes</taxon>
        <taxon>Trebouxiophyceae</taxon>
        <taxon>Trebouxiales</taxon>
        <taxon>Trebouxiaceae</taxon>
        <taxon>Symbiochloris</taxon>
    </lineage>
</organism>
<comment type="caution">
    <text evidence="1">The sequence shown here is derived from an EMBL/GenBank/DDBJ whole genome shotgun (WGS) entry which is preliminary data.</text>
</comment>
<evidence type="ECO:0000313" key="1">
    <source>
        <dbReference type="EMBL" id="KAK9799417.1"/>
    </source>
</evidence>
<reference evidence="1 2" key="1">
    <citation type="journal article" date="2024" name="Nat. Commun.">
        <title>Phylogenomics reveals the evolutionary origins of lichenization in chlorophyte algae.</title>
        <authorList>
            <person name="Puginier C."/>
            <person name="Libourel C."/>
            <person name="Otte J."/>
            <person name="Skaloud P."/>
            <person name="Haon M."/>
            <person name="Grisel S."/>
            <person name="Petersen M."/>
            <person name="Berrin J.G."/>
            <person name="Delaux P.M."/>
            <person name="Dal Grande F."/>
            <person name="Keller J."/>
        </authorList>
    </citation>
    <scope>NUCLEOTIDE SEQUENCE [LARGE SCALE GENOMIC DNA]</scope>
    <source>
        <strain evidence="1 2">SAG 2036</strain>
    </source>
</reference>
<dbReference type="AlphaFoldDB" id="A0AAW1P0F2"/>
<accession>A0AAW1P0F2</accession>